<dbReference type="OrthoDB" id="185373at2759"/>
<name>A0A6A5VSP7_9PLEO</name>
<dbReference type="EMBL" id="ML976657">
    <property type="protein sequence ID" value="KAF1979619.1"/>
    <property type="molecule type" value="Genomic_DNA"/>
</dbReference>
<evidence type="ECO:0008006" key="3">
    <source>
        <dbReference type="Google" id="ProtNLM"/>
    </source>
</evidence>
<dbReference type="PANTHER" id="PTHR47939:SF5">
    <property type="entry name" value="PENTACOTRIPEPTIDE-REPEAT REGION OF PRORP DOMAIN-CONTAINING PROTEIN"/>
    <property type="match status" value="1"/>
</dbReference>
<protein>
    <recommendedName>
        <fullName evidence="3">Complex I intermediate-associated protein-like protein 84</fullName>
    </recommendedName>
</protein>
<proteinExistence type="predicted"/>
<gene>
    <name evidence="1" type="ORF">BU23DRAFT_445966</name>
</gene>
<accession>A0A6A5VSP7</accession>
<dbReference type="InterPro" id="IPR011990">
    <property type="entry name" value="TPR-like_helical_dom_sf"/>
</dbReference>
<reference evidence="1" key="1">
    <citation type="journal article" date="2020" name="Stud. Mycol.">
        <title>101 Dothideomycetes genomes: a test case for predicting lifestyles and emergence of pathogens.</title>
        <authorList>
            <person name="Haridas S."/>
            <person name="Albert R."/>
            <person name="Binder M."/>
            <person name="Bloem J."/>
            <person name="Labutti K."/>
            <person name="Salamov A."/>
            <person name="Andreopoulos B."/>
            <person name="Baker S."/>
            <person name="Barry K."/>
            <person name="Bills G."/>
            <person name="Bluhm B."/>
            <person name="Cannon C."/>
            <person name="Castanera R."/>
            <person name="Culley D."/>
            <person name="Daum C."/>
            <person name="Ezra D."/>
            <person name="Gonzalez J."/>
            <person name="Henrissat B."/>
            <person name="Kuo A."/>
            <person name="Liang C."/>
            <person name="Lipzen A."/>
            <person name="Lutzoni F."/>
            <person name="Magnuson J."/>
            <person name="Mondo S."/>
            <person name="Nolan M."/>
            <person name="Ohm R."/>
            <person name="Pangilinan J."/>
            <person name="Park H.-J."/>
            <person name="Ramirez L."/>
            <person name="Alfaro M."/>
            <person name="Sun H."/>
            <person name="Tritt A."/>
            <person name="Yoshinaga Y."/>
            <person name="Zwiers L.-H."/>
            <person name="Turgeon B."/>
            <person name="Goodwin S."/>
            <person name="Spatafora J."/>
            <person name="Crous P."/>
            <person name="Grigoriev I."/>
        </authorList>
    </citation>
    <scope>NUCLEOTIDE SEQUENCE</scope>
    <source>
        <strain evidence="1">CBS 107.79</strain>
    </source>
</reference>
<organism evidence="1 2">
    <name type="scientific">Bimuria novae-zelandiae CBS 107.79</name>
    <dbReference type="NCBI Taxonomy" id="1447943"/>
    <lineage>
        <taxon>Eukaryota</taxon>
        <taxon>Fungi</taxon>
        <taxon>Dikarya</taxon>
        <taxon>Ascomycota</taxon>
        <taxon>Pezizomycotina</taxon>
        <taxon>Dothideomycetes</taxon>
        <taxon>Pleosporomycetidae</taxon>
        <taxon>Pleosporales</taxon>
        <taxon>Massarineae</taxon>
        <taxon>Didymosphaeriaceae</taxon>
        <taxon>Bimuria</taxon>
    </lineage>
</organism>
<evidence type="ECO:0000313" key="2">
    <source>
        <dbReference type="Proteomes" id="UP000800036"/>
    </source>
</evidence>
<dbReference type="PANTHER" id="PTHR47939">
    <property type="entry name" value="MEMBRANE-ASSOCIATED SALT-INDUCIBLE PROTEIN-LIKE"/>
    <property type="match status" value="1"/>
</dbReference>
<evidence type="ECO:0000313" key="1">
    <source>
        <dbReference type="EMBL" id="KAF1979619.1"/>
    </source>
</evidence>
<sequence length="805" mass="91663">MPSHLTRVVFRSIIADTPLLCRGCVQRSPRLRTAFHHGPRTIAPQRRTFFGMFKTQRKIKPAEVPAGLEVLGGLIKAQRKGERPPAPKAVSEAINAFFLQRKVDLEDFHVGNVANGMEYLLEHPKEDGQPWIPYANMKRALTILKRHPPESGGKPHVFMAKLLDAEIKRVIDQEEEPKDLKSLSLYDGVQLPKLIQILCIYGASLEARDLAFASYGTPLAEPTERETNTIREVWSAIVRGIAKEGHTSELIKTIEMMQGASALPTSEVRGILVKYFAERNDLEQAKYWYTQSTQEKDGAKGLVGALAPLLKACALGGDIAFGQKLVVSLLQEMPDKETWDAVFLYSAAIGKGPDEIDRMMNVMVRRSQEEQQKKRDALLLQPDIDTINVLVEFAMSKQDSYSAERYVVLAEKRGIFPNEKTYTMQIKYRLSIKDLDGARAAYYELQGQITEDSESVDAVNKLIQALCQSQQHHFDDIMAMVDDMHEQNAKLTPETVATLSVLHLRRGELHDAADIVNVHAHHMSPEQRTVIRRGLASFIMDKETNTTDAWDTYKMLRLAFPETPREDRIPLMNEFFARKRSDMACHVFFHMRNSVLEEIAADRAVYIAAFTGFARNADAESLELAHNQLKIDLNVEWDTKLRNALMLAYASTGNHKRAMQFWAEIGSSKEGPTYNSIVIAFRACEGTHYGERHAKSIWQRLKEMDVDIDKQIFTAYMCAIARNHRHDEALALIESAKSEYGFEPDLYILGNWFQCTASIDRQEKVEEWIKKHYPAVWTQLEAMGQYRTMEGFGYRQFKFNRDIDP</sequence>
<dbReference type="Proteomes" id="UP000800036">
    <property type="component" value="Unassembled WGS sequence"/>
</dbReference>
<dbReference type="Gene3D" id="1.25.40.10">
    <property type="entry name" value="Tetratricopeptide repeat domain"/>
    <property type="match status" value="2"/>
</dbReference>
<keyword evidence="2" id="KW-1185">Reference proteome</keyword>
<dbReference type="InterPro" id="IPR050667">
    <property type="entry name" value="PPR-containing_protein"/>
</dbReference>
<dbReference type="AlphaFoldDB" id="A0A6A5VSP7"/>